<dbReference type="GO" id="GO:0015677">
    <property type="term" value="P:copper ion import"/>
    <property type="evidence" value="ECO:0007669"/>
    <property type="project" value="TreeGrafter"/>
</dbReference>
<dbReference type="Gene3D" id="3.40.50.1000">
    <property type="entry name" value="HAD superfamily/HAD-like"/>
    <property type="match status" value="1"/>
</dbReference>
<dbReference type="FunFam" id="3.40.50.1000:FF:000031">
    <property type="entry name" value="Probable copper-transporting ATPase HMA5"/>
    <property type="match status" value="1"/>
</dbReference>
<dbReference type="Pfam" id="PF00122">
    <property type="entry name" value="E1-E2_ATPase"/>
    <property type="match status" value="1"/>
</dbReference>
<keyword evidence="14" id="KW-0186">Copper</keyword>
<dbReference type="STRING" id="64791.A0A151XFI2"/>
<dbReference type="PROSITE" id="PS50846">
    <property type="entry name" value="HMA_2"/>
    <property type="match status" value="4"/>
</dbReference>
<feature type="domain" description="HMA" evidence="21">
    <location>
        <begin position="276"/>
        <end position="342"/>
    </location>
</feature>
<evidence type="ECO:0000256" key="17">
    <source>
        <dbReference type="ARBA" id="ARBA00049289"/>
    </source>
</evidence>
<dbReference type="InterPro" id="IPR001757">
    <property type="entry name" value="P_typ_ATPase"/>
</dbReference>
<dbReference type="Gene3D" id="2.70.150.10">
    <property type="entry name" value="Calcium-transporting ATPase, cytoplasmic transduction domain A"/>
    <property type="match status" value="1"/>
</dbReference>
<dbReference type="KEGG" id="mzt:108731328"/>
<dbReference type="InterPro" id="IPR006121">
    <property type="entry name" value="HMA_dom"/>
</dbReference>
<reference evidence="22 23" key="1">
    <citation type="submission" date="2015-09" db="EMBL/GenBank/DDBJ databases">
        <title>Trachymyrmex zeteki WGS genome.</title>
        <authorList>
            <person name="Nygaard S."/>
            <person name="Hu H."/>
            <person name="Boomsma J."/>
            <person name="Zhang G."/>
        </authorList>
    </citation>
    <scope>NUCLEOTIDE SEQUENCE [LARGE SCALE GENOMIC DNA]</scope>
    <source>
        <strain evidence="22">Tzet28-1</strain>
        <tissue evidence="22">Whole body</tissue>
    </source>
</reference>
<gene>
    <name evidence="22" type="ORF">ALC60_01930</name>
</gene>
<evidence type="ECO:0000313" key="23">
    <source>
        <dbReference type="Proteomes" id="UP000075809"/>
    </source>
</evidence>
<feature type="compositionally biased region" description="Acidic residues" evidence="20">
    <location>
        <begin position="17"/>
        <end position="26"/>
    </location>
</feature>
<accession>A0A151XFI2</accession>
<name>A0A151XFI2_9HYME</name>
<keyword evidence="11" id="KW-0460">Magnesium</keyword>
<dbReference type="GO" id="GO:0140581">
    <property type="term" value="F:P-type monovalent copper transporter activity"/>
    <property type="evidence" value="ECO:0007669"/>
    <property type="project" value="UniProtKB-EC"/>
</dbReference>
<dbReference type="InterPro" id="IPR006122">
    <property type="entry name" value="HMA_Cu_ion-bd"/>
</dbReference>
<dbReference type="GO" id="GO:0016887">
    <property type="term" value="F:ATP hydrolysis activity"/>
    <property type="evidence" value="ECO:0007669"/>
    <property type="project" value="InterPro"/>
</dbReference>
<dbReference type="NCBIfam" id="TIGR01525">
    <property type="entry name" value="ATPase-IB_hvy"/>
    <property type="match status" value="1"/>
</dbReference>
<keyword evidence="8 19" id="KW-0547">Nucleotide-binding</keyword>
<dbReference type="InterPro" id="IPR023299">
    <property type="entry name" value="ATPase_P-typ_cyto_dom_N"/>
</dbReference>
<dbReference type="InterPro" id="IPR027256">
    <property type="entry name" value="P-typ_ATPase_IB"/>
</dbReference>
<dbReference type="PANTHER" id="PTHR43520:SF8">
    <property type="entry name" value="P-TYPE CU(+) TRANSPORTER"/>
    <property type="match status" value="1"/>
</dbReference>
<evidence type="ECO:0000256" key="8">
    <source>
        <dbReference type="ARBA" id="ARBA00022741"/>
    </source>
</evidence>
<evidence type="ECO:0000256" key="13">
    <source>
        <dbReference type="ARBA" id="ARBA00022989"/>
    </source>
</evidence>
<feature type="transmembrane region" description="Helical" evidence="19">
    <location>
        <begin position="1184"/>
        <end position="1204"/>
    </location>
</feature>
<dbReference type="InterPro" id="IPR059000">
    <property type="entry name" value="ATPase_P-type_domA"/>
</dbReference>
<evidence type="ECO:0000256" key="16">
    <source>
        <dbReference type="ARBA" id="ARBA00023136"/>
    </source>
</evidence>
<dbReference type="SFLD" id="SFLDS00003">
    <property type="entry name" value="Haloacid_Dehalogenase"/>
    <property type="match status" value="1"/>
</dbReference>
<evidence type="ECO:0000256" key="14">
    <source>
        <dbReference type="ARBA" id="ARBA00023008"/>
    </source>
</evidence>
<dbReference type="PROSITE" id="PS01047">
    <property type="entry name" value="HMA_1"/>
    <property type="match status" value="3"/>
</dbReference>
<keyword evidence="4" id="KW-0813">Transport</keyword>
<dbReference type="InterPro" id="IPR036163">
    <property type="entry name" value="HMA_dom_sf"/>
</dbReference>
<dbReference type="GO" id="GO:0055070">
    <property type="term" value="P:copper ion homeostasis"/>
    <property type="evidence" value="ECO:0007669"/>
    <property type="project" value="TreeGrafter"/>
</dbReference>
<feature type="domain" description="HMA" evidence="21">
    <location>
        <begin position="160"/>
        <end position="225"/>
    </location>
</feature>
<evidence type="ECO:0000256" key="10">
    <source>
        <dbReference type="ARBA" id="ARBA00022840"/>
    </source>
</evidence>
<dbReference type="InterPro" id="IPR018303">
    <property type="entry name" value="ATPase_P-typ_P_site"/>
</dbReference>
<evidence type="ECO:0000313" key="22">
    <source>
        <dbReference type="EMBL" id="KYQ59095.1"/>
    </source>
</evidence>
<feature type="region of interest" description="Disordered" evidence="20">
    <location>
        <begin position="1"/>
        <end position="54"/>
    </location>
</feature>
<keyword evidence="16 19" id="KW-0472">Membrane</keyword>
<dbReference type="InterPro" id="IPR023214">
    <property type="entry name" value="HAD_sf"/>
</dbReference>
<feature type="transmembrane region" description="Helical" evidence="19">
    <location>
        <begin position="713"/>
        <end position="737"/>
    </location>
</feature>
<dbReference type="Pfam" id="PF00702">
    <property type="entry name" value="Hydrolase"/>
    <property type="match status" value="1"/>
</dbReference>
<organism evidence="22 23">
    <name type="scientific">Mycetomoellerius zeteki</name>
    <dbReference type="NCBI Taxonomy" id="64791"/>
    <lineage>
        <taxon>Eukaryota</taxon>
        <taxon>Metazoa</taxon>
        <taxon>Ecdysozoa</taxon>
        <taxon>Arthropoda</taxon>
        <taxon>Hexapoda</taxon>
        <taxon>Insecta</taxon>
        <taxon>Pterygota</taxon>
        <taxon>Neoptera</taxon>
        <taxon>Endopterygota</taxon>
        <taxon>Hymenoptera</taxon>
        <taxon>Apocrita</taxon>
        <taxon>Aculeata</taxon>
        <taxon>Formicoidea</taxon>
        <taxon>Formicidae</taxon>
        <taxon>Myrmicinae</taxon>
        <taxon>Mycetomoellerius</taxon>
    </lineage>
</organism>
<evidence type="ECO:0000256" key="4">
    <source>
        <dbReference type="ARBA" id="ARBA00022448"/>
    </source>
</evidence>
<dbReference type="SUPFAM" id="SSF81653">
    <property type="entry name" value="Calcium ATPase, transduction domain A"/>
    <property type="match status" value="1"/>
</dbReference>
<keyword evidence="12" id="KW-1278">Translocase</keyword>
<dbReference type="PANTHER" id="PTHR43520">
    <property type="entry name" value="ATP7, ISOFORM B"/>
    <property type="match status" value="1"/>
</dbReference>
<evidence type="ECO:0000256" key="1">
    <source>
        <dbReference type="ARBA" id="ARBA00004166"/>
    </source>
</evidence>
<dbReference type="FunFam" id="3.30.70.100:FF:000001">
    <property type="entry name" value="ATPase copper transporting beta"/>
    <property type="match status" value="3"/>
</dbReference>
<evidence type="ECO:0000256" key="5">
    <source>
        <dbReference type="ARBA" id="ARBA00022692"/>
    </source>
</evidence>
<dbReference type="EC" id="7.2.2.8" evidence="3"/>
<sequence length="1299" mass="141834">MEMVKRVESVECQTIDSDSDPIDTDDERIGAGDNKAQNRSAQKRDGSDDTDYEGTTHLVRVPRTSEARQLAEETNTVKINIKGMTCQSCVTNIERIIGKRPDVVNLRVILEEKAGYIKYKTNETTPQILAEAIEEMGFTATPSDESTEYEEKISSVLSTSICFIHIEGMTCTSCVKNITGALSKKSSIKNVNISLKNKEAKIYYSTDLTPNQIAIYIQELGFNAYVKETDDTERSQSDLVLNKKKKKKEVEKKKVEKEVVLQANGAGDIKELSKEQKCFLHVTGMTCGSCVAAIEKHCKKLYGVSSILVALMAAKAEVTYDPSKIRAGDIASSISELGFPTTLIEECGSGEGDVELKIMGMTCASCVNKIESAVKRLPGIRSAMVALATQRGKFKYDVEKTGIRDIVECINKLGFTAQLFSNRDKENRDYLDQKEEIGKWRTAFLVSLIFGVPCMVTMTYFMIIMSYGNKTHEEMCCIVPGLSWENLLLLVFSTPVQFFGGWHFYVQAYKALKHCTTNMDVLISMTTTISYLYSIAVLTAAIIMKENVSPQTFFDTPPMLLVFISLGRWLEHVAKGKTSEALSKLLSLKATDAVLVSLGPNNEILSERLISIDLVQRGDVLKVVQGAKVPVDGRVLSGQSACDESLITGESMPVPKKKGSLVIGGSINQNGPLLVTATHTGEHTTLAQIVRLVEEAQTNKAPIQHLADKIAGYFIPLVIAVSIVTLVIWVIVGYINIEQLPISHNDQINKHGMNREEIIFQYAFRSALAVLAIACPCALGLATPTAVMVGTGVGALNGILIKGAEPLENAHKVKCVVFDKTGTLTHGTPTVTKIALFVEERICSLGKMLLVVGTAEINSEHPIASAIVRFVKETLGLTTTGQYSNFQAVAGCGLKCKVTHLDGALFEVLKSEQIVNYMNHAYDSPVGTYILNNVPIEAMPIAEITQEKQNIDLQLLLSPGMRGDPGDLDDMYEVCIGNREWMRRNAINIPEEVERQMVNEEDLGHTAVLVSINNMLVAMISVADTVKPEAHLAVYTLKKMGLQVILLTGDNRKTAASIARQVGISKVFAEVLPSHKVAKIQRLQDQGLRVAMVGDGVNDSPALAQSDVGIAIASGTDVAVEAADVVLMRNDLLDVIACLDLSRKTVCRIRLNFLLASVYNLLGIPIAAGVFSSFGFFLQPWMSSAAMALSSVSVVGSSLLLKLYHKPTKTTLETSEYTAAMQAHSTARTIELDTISLHRGLDDSVVPINRSTSTLSRIFGKSKIEEGHLLGEETDEIDLAVDFSNYRKNVKNSADITSA</sequence>
<dbReference type="EMBL" id="KQ982194">
    <property type="protein sequence ID" value="KYQ59095.1"/>
    <property type="molecule type" value="Genomic_DNA"/>
</dbReference>
<evidence type="ECO:0000259" key="21">
    <source>
        <dbReference type="PROSITE" id="PS50846"/>
    </source>
</evidence>
<dbReference type="OrthoDB" id="432719at2759"/>
<proteinExistence type="inferred from homology"/>
<feature type="domain" description="HMA" evidence="21">
    <location>
        <begin position="352"/>
        <end position="418"/>
    </location>
</feature>
<evidence type="ECO:0000256" key="9">
    <source>
        <dbReference type="ARBA" id="ARBA00022796"/>
    </source>
</evidence>
<dbReference type="SFLD" id="SFLDG00002">
    <property type="entry name" value="C1.7:_P-type_atpase_like"/>
    <property type="match status" value="1"/>
</dbReference>
<dbReference type="GO" id="GO:0005507">
    <property type="term" value="F:copper ion binding"/>
    <property type="evidence" value="ECO:0007669"/>
    <property type="project" value="InterPro"/>
</dbReference>
<dbReference type="CDD" id="cd00371">
    <property type="entry name" value="HMA"/>
    <property type="match status" value="4"/>
</dbReference>
<evidence type="ECO:0000256" key="11">
    <source>
        <dbReference type="ARBA" id="ARBA00022842"/>
    </source>
</evidence>
<dbReference type="Proteomes" id="UP000075809">
    <property type="component" value="Unassembled WGS sequence"/>
</dbReference>
<dbReference type="InterPro" id="IPR036412">
    <property type="entry name" value="HAD-like_sf"/>
</dbReference>
<dbReference type="Gene3D" id="3.40.1110.10">
    <property type="entry name" value="Calcium-transporting ATPase, cytoplasmic domain N"/>
    <property type="match status" value="1"/>
</dbReference>
<keyword evidence="23" id="KW-1185">Reference proteome</keyword>
<evidence type="ECO:0000256" key="15">
    <source>
        <dbReference type="ARBA" id="ARBA00023065"/>
    </source>
</evidence>
<dbReference type="GO" id="GO:0005524">
    <property type="term" value="F:ATP binding"/>
    <property type="evidence" value="ECO:0007669"/>
    <property type="project" value="UniProtKB-UniRule"/>
</dbReference>
<keyword evidence="13 19" id="KW-1133">Transmembrane helix</keyword>
<dbReference type="GO" id="GO:0005802">
    <property type="term" value="C:trans-Golgi network"/>
    <property type="evidence" value="ECO:0007669"/>
    <property type="project" value="TreeGrafter"/>
</dbReference>
<feature type="transmembrane region" description="Helical" evidence="19">
    <location>
        <begin position="443"/>
        <end position="467"/>
    </location>
</feature>
<comment type="catalytic activity">
    <reaction evidence="17">
        <text>Cu(+)(in) + ATP + H2O = Cu(+)(out) + ADP + phosphate + H(+)</text>
        <dbReference type="Rhea" id="RHEA:25792"/>
        <dbReference type="ChEBI" id="CHEBI:15377"/>
        <dbReference type="ChEBI" id="CHEBI:15378"/>
        <dbReference type="ChEBI" id="CHEBI:30616"/>
        <dbReference type="ChEBI" id="CHEBI:43474"/>
        <dbReference type="ChEBI" id="CHEBI:49552"/>
        <dbReference type="ChEBI" id="CHEBI:456216"/>
        <dbReference type="EC" id="7.2.2.8"/>
    </reaction>
</comment>
<dbReference type="InterPro" id="IPR044492">
    <property type="entry name" value="P_typ_ATPase_HD_dom"/>
</dbReference>
<evidence type="ECO:0000256" key="19">
    <source>
        <dbReference type="RuleBase" id="RU362081"/>
    </source>
</evidence>
<evidence type="ECO:0000256" key="20">
    <source>
        <dbReference type="SAM" id="MobiDB-lite"/>
    </source>
</evidence>
<dbReference type="PRINTS" id="PR00119">
    <property type="entry name" value="CATATPASE"/>
</dbReference>
<dbReference type="GO" id="GO:0005886">
    <property type="term" value="C:plasma membrane"/>
    <property type="evidence" value="ECO:0007669"/>
    <property type="project" value="TreeGrafter"/>
</dbReference>
<feature type="transmembrane region" description="Helical" evidence="19">
    <location>
        <begin position="487"/>
        <end position="509"/>
    </location>
</feature>
<dbReference type="InterPro" id="IPR017969">
    <property type="entry name" value="Heavy-metal-associated_CS"/>
</dbReference>
<dbReference type="PROSITE" id="PS00154">
    <property type="entry name" value="ATPASE_E1_E2"/>
    <property type="match status" value="1"/>
</dbReference>
<dbReference type="Pfam" id="PF00403">
    <property type="entry name" value="HMA"/>
    <property type="match status" value="4"/>
</dbReference>
<feature type="transmembrane region" description="Helical" evidence="19">
    <location>
        <begin position="758"/>
        <end position="781"/>
    </location>
</feature>
<protein>
    <recommendedName>
        <fullName evidence="3">P-type Cu(+) transporter</fullName>
        <ecNumber evidence="3">7.2.2.8</ecNumber>
    </recommendedName>
    <alternativeName>
        <fullName evidence="18">Protein HEAVY METAL ATPASE 5</fullName>
    </alternativeName>
</protein>
<dbReference type="NCBIfam" id="TIGR00003">
    <property type="entry name" value="copper ion binding protein"/>
    <property type="match status" value="3"/>
</dbReference>
<keyword evidence="9" id="KW-0187">Copper transport</keyword>
<keyword evidence="7" id="KW-0677">Repeat</keyword>
<comment type="similarity">
    <text evidence="2 19">Belongs to the cation transport ATPase (P-type) (TC 3.A.3) family. Type IB subfamily.</text>
</comment>
<dbReference type="PRINTS" id="PR00942">
    <property type="entry name" value="CUATPASEI"/>
</dbReference>
<keyword evidence="10 19" id="KW-0067">ATP-binding</keyword>
<feature type="transmembrane region" description="Helical" evidence="19">
    <location>
        <begin position="521"/>
        <end position="544"/>
    </location>
</feature>
<keyword evidence="6 19" id="KW-0479">Metal-binding</keyword>
<evidence type="ECO:0000256" key="6">
    <source>
        <dbReference type="ARBA" id="ARBA00022723"/>
    </source>
</evidence>
<evidence type="ECO:0000256" key="7">
    <source>
        <dbReference type="ARBA" id="ARBA00022737"/>
    </source>
</evidence>
<dbReference type="SUPFAM" id="SSF56784">
    <property type="entry name" value="HAD-like"/>
    <property type="match status" value="1"/>
</dbReference>
<dbReference type="FunFam" id="2.70.150.10:FF:000002">
    <property type="entry name" value="Copper-transporting ATPase 1, putative"/>
    <property type="match status" value="1"/>
</dbReference>
<evidence type="ECO:0000256" key="3">
    <source>
        <dbReference type="ARBA" id="ARBA00012517"/>
    </source>
</evidence>
<comment type="subcellular location">
    <subcellularLocation>
        <location evidence="1">Golgi apparatus</location>
        <location evidence="1">trans-Golgi network membrane</location>
        <topology evidence="1">Multi-pass membrane protein</topology>
    </subcellularLocation>
    <subcellularLocation>
        <location evidence="19">Membrane</location>
    </subcellularLocation>
</comment>
<dbReference type="FunFam" id="3.30.70.100:FF:000033">
    <property type="entry name" value="Copper-transporting ATPase HMA5"/>
    <property type="match status" value="1"/>
</dbReference>
<evidence type="ECO:0000256" key="2">
    <source>
        <dbReference type="ARBA" id="ARBA00006024"/>
    </source>
</evidence>
<dbReference type="CDD" id="cd02094">
    <property type="entry name" value="P-type_ATPase_Cu-like"/>
    <property type="match status" value="1"/>
</dbReference>
<dbReference type="NCBIfam" id="TIGR01494">
    <property type="entry name" value="ATPase_P-type"/>
    <property type="match status" value="1"/>
</dbReference>
<feature type="transmembrane region" description="Helical" evidence="19">
    <location>
        <begin position="1153"/>
        <end position="1178"/>
    </location>
</feature>
<dbReference type="InterPro" id="IPR023298">
    <property type="entry name" value="ATPase_P-typ_TM_dom_sf"/>
</dbReference>
<evidence type="ECO:0000256" key="12">
    <source>
        <dbReference type="ARBA" id="ARBA00022967"/>
    </source>
</evidence>
<dbReference type="SUPFAM" id="SSF81665">
    <property type="entry name" value="Calcium ATPase, transmembrane domain M"/>
    <property type="match status" value="1"/>
</dbReference>
<keyword evidence="5 19" id="KW-0812">Transmembrane</keyword>
<feature type="domain" description="HMA" evidence="21">
    <location>
        <begin position="75"/>
        <end position="141"/>
    </location>
</feature>
<keyword evidence="15" id="KW-0406">Ion transport</keyword>
<dbReference type="Gene3D" id="3.30.70.100">
    <property type="match status" value="4"/>
</dbReference>
<dbReference type="GO" id="GO:0043682">
    <property type="term" value="F:P-type divalent copper transporter activity"/>
    <property type="evidence" value="ECO:0007669"/>
    <property type="project" value="TreeGrafter"/>
</dbReference>
<dbReference type="InterPro" id="IPR008250">
    <property type="entry name" value="ATPase_P-typ_transduc_dom_A_sf"/>
</dbReference>
<evidence type="ECO:0000256" key="18">
    <source>
        <dbReference type="ARBA" id="ARBA00077729"/>
    </source>
</evidence>
<dbReference type="SUPFAM" id="SSF55008">
    <property type="entry name" value="HMA, heavy metal-associated domain"/>
    <property type="match status" value="4"/>
</dbReference>
<dbReference type="SUPFAM" id="SSF81660">
    <property type="entry name" value="Metal cation-transporting ATPase, ATP-binding domain N"/>
    <property type="match status" value="1"/>
</dbReference>
<dbReference type="SFLD" id="SFLDF00027">
    <property type="entry name" value="p-type_atpase"/>
    <property type="match status" value="1"/>
</dbReference>